<dbReference type="PANTHER" id="PTHR32552">
    <property type="entry name" value="FERRICHROME IRON RECEPTOR-RELATED"/>
    <property type="match status" value="1"/>
</dbReference>
<evidence type="ECO:0000256" key="10">
    <source>
        <dbReference type="ARBA" id="ARBA00023136"/>
    </source>
</evidence>
<evidence type="ECO:0000313" key="17">
    <source>
        <dbReference type="EMBL" id="MDN4163992.1"/>
    </source>
</evidence>
<name>A0ABT8F0M1_9BACT</name>
<dbReference type="EMBL" id="JAUHJS010000001">
    <property type="protein sequence ID" value="MDN4163992.1"/>
    <property type="molecule type" value="Genomic_DNA"/>
</dbReference>
<dbReference type="InterPro" id="IPR012910">
    <property type="entry name" value="Plug_dom"/>
</dbReference>
<evidence type="ECO:0000256" key="9">
    <source>
        <dbReference type="ARBA" id="ARBA00023077"/>
    </source>
</evidence>
<evidence type="ECO:0000256" key="7">
    <source>
        <dbReference type="ARBA" id="ARBA00023004"/>
    </source>
</evidence>
<dbReference type="SUPFAM" id="SSF56935">
    <property type="entry name" value="Porins"/>
    <property type="match status" value="1"/>
</dbReference>
<evidence type="ECO:0000256" key="3">
    <source>
        <dbReference type="ARBA" id="ARBA00022452"/>
    </source>
</evidence>
<dbReference type="PANTHER" id="PTHR32552:SF68">
    <property type="entry name" value="FERRICHROME OUTER MEMBRANE TRANSPORTER_PHAGE RECEPTOR"/>
    <property type="match status" value="1"/>
</dbReference>
<dbReference type="Pfam" id="PF00593">
    <property type="entry name" value="TonB_dep_Rec_b-barrel"/>
    <property type="match status" value="1"/>
</dbReference>
<feature type="domain" description="TonB-dependent receptor plug" evidence="16">
    <location>
        <begin position="117"/>
        <end position="233"/>
    </location>
</feature>
<gene>
    <name evidence="17" type="ORF">QWY31_00685</name>
</gene>
<evidence type="ECO:0000256" key="6">
    <source>
        <dbReference type="ARBA" id="ARBA00022729"/>
    </source>
</evidence>
<evidence type="ECO:0000256" key="1">
    <source>
        <dbReference type="ARBA" id="ARBA00004571"/>
    </source>
</evidence>
<feature type="signal peptide" evidence="14">
    <location>
        <begin position="1"/>
        <end position="19"/>
    </location>
</feature>
<evidence type="ECO:0000256" key="2">
    <source>
        <dbReference type="ARBA" id="ARBA00022448"/>
    </source>
</evidence>
<keyword evidence="5 12" id="KW-0812">Transmembrane</keyword>
<keyword evidence="11 12" id="KW-0998">Cell outer membrane</keyword>
<evidence type="ECO:0000256" key="4">
    <source>
        <dbReference type="ARBA" id="ARBA00022496"/>
    </source>
</evidence>
<keyword evidence="6 14" id="KW-0732">Signal</keyword>
<keyword evidence="10 12" id="KW-0472">Membrane</keyword>
<organism evidence="17 18">
    <name type="scientific">Shiella aurantiaca</name>
    <dbReference type="NCBI Taxonomy" id="3058365"/>
    <lineage>
        <taxon>Bacteria</taxon>
        <taxon>Pseudomonadati</taxon>
        <taxon>Bacteroidota</taxon>
        <taxon>Cytophagia</taxon>
        <taxon>Cytophagales</taxon>
        <taxon>Shiellaceae</taxon>
        <taxon>Shiella</taxon>
    </lineage>
</organism>
<reference evidence="17" key="1">
    <citation type="submission" date="2023-06" db="EMBL/GenBank/DDBJ databases">
        <title>Cytophagales bacterium Strain LB-30, isolated from soil.</title>
        <authorList>
            <person name="Liu B."/>
        </authorList>
    </citation>
    <scope>NUCLEOTIDE SEQUENCE</scope>
    <source>
        <strain evidence="17">LB-30</strain>
    </source>
</reference>
<accession>A0ABT8F0M1</accession>
<dbReference type="Gene3D" id="2.40.170.20">
    <property type="entry name" value="TonB-dependent receptor, beta-barrel domain"/>
    <property type="match status" value="1"/>
</dbReference>
<evidence type="ECO:0000259" key="16">
    <source>
        <dbReference type="Pfam" id="PF07715"/>
    </source>
</evidence>
<dbReference type="InterPro" id="IPR036942">
    <property type="entry name" value="Beta-barrel_TonB_sf"/>
</dbReference>
<dbReference type="SUPFAM" id="SSF49464">
    <property type="entry name" value="Carboxypeptidase regulatory domain-like"/>
    <property type="match status" value="1"/>
</dbReference>
<comment type="subcellular location">
    <subcellularLocation>
        <location evidence="1 12">Cell outer membrane</location>
        <topology evidence="1 12">Multi-pass membrane protein</topology>
    </subcellularLocation>
</comment>
<dbReference type="InterPro" id="IPR037066">
    <property type="entry name" value="Plug_dom_sf"/>
</dbReference>
<feature type="chain" id="PRO_5045094403" evidence="14">
    <location>
        <begin position="20"/>
        <end position="800"/>
    </location>
</feature>
<evidence type="ECO:0000256" key="11">
    <source>
        <dbReference type="ARBA" id="ARBA00023237"/>
    </source>
</evidence>
<evidence type="ECO:0000256" key="13">
    <source>
        <dbReference type="RuleBase" id="RU003357"/>
    </source>
</evidence>
<sequence length="800" mass="88006">MRHTILLVMSILCAWHSYAQTPQLKGKVVDKLDNSPLMGANIVINNSKGLVTNQNGEFSFSCTDSAEIKISFIGYTTLLQKVYCDSSKEWVFALSPLAQQLGTVEVTATSNLNKSLLEQPASIVKIDNIGMKRSTGLFLDDAINTNVPGVSMQRRTQSGGQQINIRGYGNGMGFRGVSNNFDGQGVKMYLNGIPITDAEGITVMDDIDFGSVSNTEIVKGPSGSLYGLAIAGVINMKNEQAPRNTSSIAQEALVGSYGLVRTTTRLSIGGENSSLLINYGHQGYDGFMPHTQSKKDFVNVMGNFHLNEKRSLDTYLGYSDSYDERNGELTIEQYESFDYSGNPRYIKNNAHSAVRAIRAGIGHTYRFNKNISNTSTFFASAQNMDNSSAGGWTDKSPLNYGLRSVFEKSFQLAPSIRLAGITGIEAQQMNAQTLGYGMAADSTNLEGYNIITSLRSNQATTSATYSYFTQWTLSLPKQWSVTAGVGVSQMSIRLEDRLWGLSNNRPENKRRKVYENSYRQMGSPIFAINKKLNQVASAYLSYSVGYKAPVSSNILISTTGELNTGLKPEKGTQLELGTKGSLLSQRLFYTLAVFNTRFENKFTAITVQNPSNTATLYSYLVNGGSLDNKGLELYLSYKAIASETGPIRLLQPFANFTYSDFTYQDFQFERVGKGSMNQDSTLVDDYSGKALAGVAPIVFNAGVDIDTQVGLYGNVHYNYRSEMPYTSDGINKTHAYGLMNAKLGFRKNIGAIDFDMYVGANNITGTQYYNMVFVNQLPDAYIPAPRQINYFGGINVKYTF</sequence>
<dbReference type="InterPro" id="IPR000531">
    <property type="entry name" value="Beta-barrel_TonB"/>
</dbReference>
<dbReference type="Pfam" id="PF07715">
    <property type="entry name" value="Plug"/>
    <property type="match status" value="1"/>
</dbReference>
<keyword evidence="2 12" id="KW-0813">Transport</keyword>
<keyword evidence="4" id="KW-0410">Iron transport</keyword>
<keyword evidence="17" id="KW-0675">Receptor</keyword>
<comment type="similarity">
    <text evidence="12 13">Belongs to the TonB-dependent receptor family.</text>
</comment>
<dbReference type="Gene3D" id="2.170.130.10">
    <property type="entry name" value="TonB-dependent receptor, plug domain"/>
    <property type="match status" value="1"/>
</dbReference>
<keyword evidence="7" id="KW-0408">Iron</keyword>
<evidence type="ECO:0000256" key="5">
    <source>
        <dbReference type="ARBA" id="ARBA00022692"/>
    </source>
</evidence>
<evidence type="ECO:0000256" key="14">
    <source>
        <dbReference type="SAM" id="SignalP"/>
    </source>
</evidence>
<evidence type="ECO:0000259" key="15">
    <source>
        <dbReference type="Pfam" id="PF00593"/>
    </source>
</evidence>
<evidence type="ECO:0000256" key="8">
    <source>
        <dbReference type="ARBA" id="ARBA00023065"/>
    </source>
</evidence>
<protein>
    <submittedName>
        <fullName evidence="17">TonB-dependent receptor</fullName>
    </submittedName>
</protein>
<dbReference type="RefSeq" id="WP_320002521.1">
    <property type="nucleotide sequence ID" value="NZ_JAUHJS010000001.1"/>
</dbReference>
<evidence type="ECO:0000313" key="18">
    <source>
        <dbReference type="Proteomes" id="UP001168552"/>
    </source>
</evidence>
<dbReference type="InterPro" id="IPR039426">
    <property type="entry name" value="TonB-dep_rcpt-like"/>
</dbReference>
<feature type="domain" description="TonB-dependent receptor-like beta-barrel" evidence="15">
    <location>
        <begin position="314"/>
        <end position="763"/>
    </location>
</feature>
<keyword evidence="9 13" id="KW-0798">TonB box</keyword>
<evidence type="ECO:0000256" key="12">
    <source>
        <dbReference type="PROSITE-ProRule" id="PRU01360"/>
    </source>
</evidence>
<proteinExistence type="inferred from homology"/>
<dbReference type="Pfam" id="PF13715">
    <property type="entry name" value="CarbopepD_reg_2"/>
    <property type="match status" value="1"/>
</dbReference>
<keyword evidence="3 12" id="KW-1134">Transmembrane beta strand</keyword>
<keyword evidence="8" id="KW-0406">Ion transport</keyword>
<comment type="caution">
    <text evidence="17">The sequence shown here is derived from an EMBL/GenBank/DDBJ whole genome shotgun (WGS) entry which is preliminary data.</text>
</comment>
<dbReference type="PROSITE" id="PS52016">
    <property type="entry name" value="TONB_DEPENDENT_REC_3"/>
    <property type="match status" value="1"/>
</dbReference>
<dbReference type="Proteomes" id="UP001168552">
    <property type="component" value="Unassembled WGS sequence"/>
</dbReference>
<dbReference type="InterPro" id="IPR008969">
    <property type="entry name" value="CarboxyPept-like_regulatory"/>
</dbReference>
<keyword evidence="18" id="KW-1185">Reference proteome</keyword>